<accession>A0A2I0QR22</accession>
<sequence>MKNETPNKIHIIGSVGSGKTTLARKLSAKYDIPFFELDNVVWERHENGDRRRTEEEKRECLMSIFAQDRWIIEGVHNEEWVKDCFENAETIIFMDPSMNVRRYRIFKRFLKQRFGREKSNYKPTLKIFFKMYKWNKHFEGKGKANFFKKYKKYDGKIVVVSKKEDVSSFMK</sequence>
<dbReference type="RefSeq" id="WP_101332531.1">
    <property type="nucleotide sequence ID" value="NZ_PJNH01000004.1"/>
</dbReference>
<dbReference type="PANTHER" id="PTHR37816">
    <property type="entry name" value="YALI0E33011P"/>
    <property type="match status" value="1"/>
</dbReference>
<dbReference type="PANTHER" id="PTHR37816:SF2">
    <property type="entry name" value="DNA TOPOLOGY MODULATION PROTEIN FLAR-RELATED PROTEIN"/>
    <property type="match status" value="1"/>
</dbReference>
<evidence type="ECO:0000313" key="2">
    <source>
        <dbReference type="Proteomes" id="UP000243524"/>
    </source>
</evidence>
<gene>
    <name evidence="1" type="ORF">CEY16_13255</name>
</gene>
<dbReference type="Gene3D" id="3.40.50.300">
    <property type="entry name" value="P-loop containing nucleotide triphosphate hydrolases"/>
    <property type="match status" value="1"/>
</dbReference>
<protein>
    <submittedName>
        <fullName evidence="1">DNA topology modulation protein FlaR</fullName>
    </submittedName>
</protein>
<proteinExistence type="predicted"/>
<dbReference type="SUPFAM" id="SSF52540">
    <property type="entry name" value="P-loop containing nucleoside triphosphate hydrolases"/>
    <property type="match status" value="1"/>
</dbReference>
<evidence type="ECO:0000313" key="1">
    <source>
        <dbReference type="EMBL" id="PKR76781.1"/>
    </source>
</evidence>
<comment type="caution">
    <text evidence="1">The sequence shown here is derived from an EMBL/GenBank/DDBJ whole genome shotgun (WGS) entry which is preliminary data.</text>
</comment>
<keyword evidence="2" id="KW-1185">Reference proteome</keyword>
<dbReference type="InterPro" id="IPR052922">
    <property type="entry name" value="Cytidylate_Kinase-2"/>
</dbReference>
<dbReference type="InterPro" id="IPR027417">
    <property type="entry name" value="P-loop_NTPase"/>
</dbReference>
<dbReference type="Proteomes" id="UP000243524">
    <property type="component" value="Unassembled WGS sequence"/>
</dbReference>
<dbReference type="EMBL" id="PJNH01000004">
    <property type="protein sequence ID" value="PKR76781.1"/>
    <property type="molecule type" value="Genomic_DNA"/>
</dbReference>
<organism evidence="1 2">
    <name type="scientific">Halalkalibacillus sediminis</name>
    <dbReference type="NCBI Taxonomy" id="2018042"/>
    <lineage>
        <taxon>Bacteria</taxon>
        <taxon>Bacillati</taxon>
        <taxon>Bacillota</taxon>
        <taxon>Bacilli</taxon>
        <taxon>Bacillales</taxon>
        <taxon>Bacillaceae</taxon>
        <taxon>Halalkalibacillus</taxon>
    </lineage>
</organism>
<dbReference type="OrthoDB" id="1201990at2"/>
<dbReference type="AlphaFoldDB" id="A0A2I0QR22"/>
<reference evidence="1 2" key="1">
    <citation type="submission" date="2017-06" db="EMBL/GenBank/DDBJ databases">
        <title>the draft geome sequence of Illustriluteabacillus marina B3227.</title>
        <authorList>
            <person name="He R.-H."/>
            <person name="Du Z.-J."/>
        </authorList>
    </citation>
    <scope>NUCLEOTIDE SEQUENCE [LARGE SCALE GENOMIC DNA]</scope>
    <source>
        <strain evidence="1 2">B3227</strain>
    </source>
</reference>
<name>A0A2I0QR22_9BACI</name>